<accession>A0A137RMA6</accession>
<evidence type="ECO:0000256" key="5">
    <source>
        <dbReference type="ARBA" id="ARBA00022691"/>
    </source>
</evidence>
<dbReference type="Proteomes" id="UP000070138">
    <property type="component" value="Unassembled WGS sequence"/>
</dbReference>
<protein>
    <recommendedName>
        <fullName evidence="2">site-specific DNA-methyltransferase (adenine-specific)</fullName>
        <ecNumber evidence="2">2.1.1.72</ecNumber>
    </recommendedName>
</protein>
<evidence type="ECO:0000259" key="7">
    <source>
        <dbReference type="Pfam" id="PF01555"/>
    </source>
</evidence>
<dbReference type="GO" id="GO:0009007">
    <property type="term" value="F:site-specific DNA-methyltransferase (adenine-specific) activity"/>
    <property type="evidence" value="ECO:0007669"/>
    <property type="project" value="UniProtKB-EC"/>
</dbReference>
<dbReference type="Pfam" id="PF01555">
    <property type="entry name" value="N6_N4_Mtase"/>
    <property type="match status" value="1"/>
</dbReference>
<reference evidence="8 9" key="2">
    <citation type="journal article" date="2016" name="Int. J. Syst. Evol. Microbiol.">
        <title>Vitellibacter aquimaris sp. nov., a marine bacterium isolated from seawater.</title>
        <authorList>
            <person name="Thevarajoo S."/>
            <person name="Selvaratnam C."/>
            <person name="Goh K.M."/>
            <person name="Hong K.W."/>
            <person name="Chan X.Y."/>
            <person name="Chan K.G."/>
            <person name="Chong C.S."/>
        </authorList>
    </citation>
    <scope>NUCLEOTIDE SEQUENCE [LARGE SCALE GENOMIC DNA]</scope>
    <source>
        <strain evidence="8 9">D-24</strain>
    </source>
</reference>
<keyword evidence="3" id="KW-0489">Methyltransferase</keyword>
<dbReference type="PRINTS" id="PR00506">
    <property type="entry name" value="D21N6MTFRASE"/>
</dbReference>
<dbReference type="InterPro" id="IPR002052">
    <property type="entry name" value="DNA_methylase_N6_adenine_CS"/>
</dbReference>
<comment type="caution">
    <text evidence="8">The sequence shown here is derived from an EMBL/GenBank/DDBJ whole genome shotgun (WGS) entry which is preliminary data.</text>
</comment>
<keyword evidence="9" id="KW-1185">Reference proteome</keyword>
<proteinExistence type="inferred from homology"/>
<dbReference type="AlphaFoldDB" id="A0A137RMA6"/>
<dbReference type="InterPro" id="IPR002295">
    <property type="entry name" value="N4/N6-MTase_EcoPI_Mod-like"/>
</dbReference>
<dbReference type="PROSITE" id="PS00092">
    <property type="entry name" value="N6_MTASE"/>
    <property type="match status" value="1"/>
</dbReference>
<evidence type="ECO:0000256" key="6">
    <source>
        <dbReference type="ARBA" id="ARBA00047942"/>
    </source>
</evidence>
<dbReference type="EC" id="2.1.1.72" evidence="2"/>
<evidence type="ECO:0000313" key="8">
    <source>
        <dbReference type="EMBL" id="KXO01264.1"/>
    </source>
</evidence>
<dbReference type="STRING" id="1548749.LS48_02020"/>
<comment type="catalytic activity">
    <reaction evidence="6">
        <text>a 2'-deoxyadenosine in DNA + S-adenosyl-L-methionine = an N(6)-methyl-2'-deoxyadenosine in DNA + S-adenosyl-L-homocysteine + H(+)</text>
        <dbReference type="Rhea" id="RHEA:15197"/>
        <dbReference type="Rhea" id="RHEA-COMP:12418"/>
        <dbReference type="Rhea" id="RHEA-COMP:12419"/>
        <dbReference type="ChEBI" id="CHEBI:15378"/>
        <dbReference type="ChEBI" id="CHEBI:57856"/>
        <dbReference type="ChEBI" id="CHEBI:59789"/>
        <dbReference type="ChEBI" id="CHEBI:90615"/>
        <dbReference type="ChEBI" id="CHEBI:90616"/>
        <dbReference type="EC" id="2.1.1.72"/>
    </reaction>
</comment>
<dbReference type="GO" id="GO:0032259">
    <property type="term" value="P:methylation"/>
    <property type="evidence" value="ECO:0007669"/>
    <property type="project" value="UniProtKB-KW"/>
</dbReference>
<evidence type="ECO:0000313" key="9">
    <source>
        <dbReference type="Proteomes" id="UP000070138"/>
    </source>
</evidence>
<dbReference type="PATRIC" id="fig|1548749.3.peg.430"/>
<evidence type="ECO:0000256" key="3">
    <source>
        <dbReference type="ARBA" id="ARBA00022603"/>
    </source>
</evidence>
<organism evidence="8 9">
    <name type="scientific">Aequorivita aquimaris</name>
    <dbReference type="NCBI Taxonomy" id="1548749"/>
    <lineage>
        <taxon>Bacteria</taxon>
        <taxon>Pseudomonadati</taxon>
        <taxon>Bacteroidota</taxon>
        <taxon>Flavobacteriia</taxon>
        <taxon>Flavobacteriales</taxon>
        <taxon>Flavobacteriaceae</taxon>
        <taxon>Aequorivita</taxon>
    </lineage>
</organism>
<dbReference type="OrthoDB" id="9800801at2"/>
<dbReference type="Gene3D" id="3.40.50.150">
    <property type="entry name" value="Vaccinia Virus protein VP39"/>
    <property type="match status" value="1"/>
</dbReference>
<dbReference type="InterPro" id="IPR029063">
    <property type="entry name" value="SAM-dependent_MTases_sf"/>
</dbReference>
<dbReference type="GO" id="GO:0003677">
    <property type="term" value="F:DNA binding"/>
    <property type="evidence" value="ECO:0007669"/>
    <property type="project" value="InterPro"/>
</dbReference>
<dbReference type="PIRSF" id="PIRSF015855">
    <property type="entry name" value="TypeIII_Mtase_mKpnI"/>
    <property type="match status" value="1"/>
</dbReference>
<dbReference type="RefSeq" id="WP_062619446.1">
    <property type="nucleotide sequence ID" value="NZ_JRWG01000001.1"/>
</dbReference>
<reference evidence="9" key="1">
    <citation type="submission" date="2014-10" db="EMBL/GenBank/DDBJ databases">
        <title>Genome sequencing of Vitellibacter sp. D-24.</title>
        <authorList>
            <person name="Thevarajoo S."/>
            <person name="Selvaratnam C."/>
            <person name="Goh K.M."/>
            <person name="Chong C.S."/>
        </authorList>
    </citation>
    <scope>NUCLEOTIDE SEQUENCE [LARGE SCALE GENOMIC DNA]</scope>
    <source>
        <strain evidence="9">D-24</strain>
    </source>
</reference>
<evidence type="ECO:0000256" key="4">
    <source>
        <dbReference type="ARBA" id="ARBA00022679"/>
    </source>
</evidence>
<evidence type="ECO:0000256" key="1">
    <source>
        <dbReference type="ARBA" id="ARBA00006594"/>
    </source>
</evidence>
<keyword evidence="4" id="KW-0808">Transferase</keyword>
<dbReference type="InterPro" id="IPR002941">
    <property type="entry name" value="DNA_methylase_N4/N6"/>
</dbReference>
<dbReference type="SUPFAM" id="SSF53335">
    <property type="entry name" value="S-adenosyl-L-methionine-dependent methyltransferases"/>
    <property type="match status" value="1"/>
</dbReference>
<gene>
    <name evidence="8" type="ORF">LS48_02020</name>
</gene>
<name>A0A137RMA6_9FLAO</name>
<dbReference type="GO" id="GO:0008170">
    <property type="term" value="F:N-methyltransferase activity"/>
    <property type="evidence" value="ECO:0007669"/>
    <property type="project" value="InterPro"/>
</dbReference>
<sequence length="597" mass="69050">MPTLNWIGKEKVVSHHQDVPYKILEHKYGFDENGQTANEINSGNKIIHGDNLEALKALLPEYQGKIDVIYIDPPYNTGQENWVYNDNVNHPKIKKWLGEIVGKDEEDFTRHDKWLCMMYPRLKILNKLLSNEGVLFTSIDDNEQINLKYLCDEIFGKRNFISTFSWEKKKKGSHLDNYITTVKEYVHCYAKDKKSFRGLIGEIVTKKETYPCINPGNAISERIIPAGVRSNYSSKNHFLPKGSIISSGNMSLVLKSDLEIKDGFLSKDVIIESEWRYGQDKINEYASTGALYFTRDLYLRQTVTKPRYKKLKNFLPRVDNDELLRLKEELIKLYKNSASASKIEKVNKKIAEIESLGFLDFDIENLNSGGWGSNEDGDEELRNIFGKKIFDFPKPSKLISKLIASYRKKDAIVLDSFAGSGTTAHSVIKLNKKDGGNRNFILIEMEDYADDITAQRVKKVIEGYGESKKVNKNVNGLSSKFNFYTLGQPIFKDNENLNEEVGEDKIRNYIYYTETKQPLTRPQSKEAKYLLDNYQDTGYYFYYEKDSLTTLDNNSLGIISELQEQYIIYADICLLDEQYMLNKNIIFKKIPRDIKRF</sequence>
<evidence type="ECO:0000256" key="2">
    <source>
        <dbReference type="ARBA" id="ARBA00011900"/>
    </source>
</evidence>
<feature type="domain" description="DNA methylase N-4/N-6" evidence="7">
    <location>
        <begin position="66"/>
        <end position="451"/>
    </location>
</feature>
<dbReference type="EMBL" id="JRWG01000001">
    <property type="protein sequence ID" value="KXO01264.1"/>
    <property type="molecule type" value="Genomic_DNA"/>
</dbReference>
<comment type="similarity">
    <text evidence="1">Belongs to the N(4)/N(6)-methyltransferase family.</text>
</comment>
<keyword evidence="5" id="KW-0949">S-adenosyl-L-methionine</keyword>